<comment type="similarity">
    <text evidence="1">Belongs to the UPF0223 family.</text>
</comment>
<gene>
    <name evidence="2" type="ORF">BU085_09105</name>
</gene>
<comment type="caution">
    <text evidence="2">The sequence shown here is derived from an EMBL/GenBank/DDBJ whole genome shotgun (WGS) entry which is preliminary data.</text>
</comment>
<protein>
    <recommendedName>
        <fullName evidence="1">UPF0223 protein BU085_09105</fullName>
    </recommendedName>
</protein>
<dbReference type="SUPFAM" id="SSF158504">
    <property type="entry name" value="BH2638-like"/>
    <property type="match status" value="1"/>
</dbReference>
<sequence>MEYQYPLDLDWTNDEMMDVIHFFNKIENYYESSVKGEAVKKAYQNFKQIVPGKAEEKQLFKEFEKSSGYNSYKVVQEVNKNPDQQVFSAKS</sequence>
<accession>A0A2T4PZ09</accession>
<dbReference type="EMBL" id="PZEV01000031">
    <property type="protein sequence ID" value="PTI50356.1"/>
    <property type="molecule type" value="Genomic_DNA"/>
</dbReference>
<dbReference type="Proteomes" id="UP000240717">
    <property type="component" value="Unassembled WGS sequence"/>
</dbReference>
<evidence type="ECO:0000313" key="3">
    <source>
        <dbReference type="Proteomes" id="UP000240717"/>
    </source>
</evidence>
<evidence type="ECO:0000313" key="2">
    <source>
        <dbReference type="EMBL" id="PTI50356.1"/>
    </source>
</evidence>
<reference evidence="2 3" key="1">
    <citation type="journal article" date="2016" name="Front. Microbiol.">
        <title>Comprehensive Phylogenetic Analysis of Bovine Non-aureus Staphylococci Species Based on Whole-Genome Sequencing.</title>
        <authorList>
            <person name="Naushad S."/>
            <person name="Barkema H.W."/>
            <person name="Luby C."/>
            <person name="Condas L.A."/>
            <person name="Nobrega D.B."/>
            <person name="Carson D.A."/>
            <person name="De Buck J."/>
        </authorList>
    </citation>
    <scope>NUCLEOTIDE SEQUENCE [LARGE SCALE GENOMIC DNA]</scope>
    <source>
        <strain evidence="2 3">SNUC 2993</strain>
    </source>
</reference>
<dbReference type="Pfam" id="PF05256">
    <property type="entry name" value="UPF0223"/>
    <property type="match status" value="1"/>
</dbReference>
<dbReference type="InterPro" id="IPR023324">
    <property type="entry name" value="BH2638-like_sf"/>
</dbReference>
<dbReference type="STRING" id="1194526.A284_08345"/>
<dbReference type="AlphaFoldDB" id="A0A2T4PZ09"/>
<name>A0A2T4PZ09_STAWA</name>
<dbReference type="HAMAP" id="MF_01041">
    <property type="entry name" value="UPF0223"/>
    <property type="match status" value="1"/>
</dbReference>
<proteinExistence type="inferred from homology"/>
<dbReference type="NCBIfam" id="NF003353">
    <property type="entry name" value="PRK04387.1"/>
    <property type="match status" value="1"/>
</dbReference>
<dbReference type="InterPro" id="IPR007920">
    <property type="entry name" value="UPF0223"/>
</dbReference>
<organism evidence="2 3">
    <name type="scientific">Staphylococcus warneri</name>
    <dbReference type="NCBI Taxonomy" id="1292"/>
    <lineage>
        <taxon>Bacteria</taxon>
        <taxon>Bacillati</taxon>
        <taxon>Bacillota</taxon>
        <taxon>Bacilli</taxon>
        <taxon>Bacillales</taxon>
        <taxon>Staphylococcaceae</taxon>
        <taxon>Staphylococcus</taxon>
    </lineage>
</organism>
<evidence type="ECO:0000256" key="1">
    <source>
        <dbReference type="HAMAP-Rule" id="MF_01041"/>
    </source>
</evidence>
<dbReference type="RefSeq" id="WP_002450686.1">
    <property type="nucleotide sequence ID" value="NZ_CP054017.1"/>
</dbReference>
<dbReference type="Gene3D" id="1.10.220.80">
    <property type="entry name" value="BH2638-like"/>
    <property type="match status" value="1"/>
</dbReference>
<dbReference type="PIRSF" id="PIRSF037260">
    <property type="entry name" value="UPF0223"/>
    <property type="match status" value="1"/>
</dbReference>